<feature type="region of interest" description="Disordered" evidence="6">
    <location>
        <begin position="543"/>
        <end position="595"/>
    </location>
</feature>
<keyword evidence="2 7" id="KW-0812">Transmembrane</keyword>
<feature type="region of interest" description="Disordered" evidence="6">
    <location>
        <begin position="342"/>
        <end position="362"/>
    </location>
</feature>
<proteinExistence type="inferred from homology"/>
<evidence type="ECO:0000256" key="1">
    <source>
        <dbReference type="ARBA" id="ARBA00004141"/>
    </source>
</evidence>
<dbReference type="InterPro" id="IPR052337">
    <property type="entry name" value="SAT4-like"/>
</dbReference>
<name>A0A9P8MDK4_9HYPO</name>
<dbReference type="AlphaFoldDB" id="A0A9P8MDK4"/>
<protein>
    <recommendedName>
        <fullName evidence="8">Rhodopsin domain-containing protein</fullName>
    </recommendedName>
</protein>
<keyword evidence="10" id="KW-1185">Reference proteome</keyword>
<feature type="domain" description="Rhodopsin" evidence="8">
    <location>
        <begin position="40"/>
        <end position="315"/>
    </location>
</feature>
<dbReference type="EMBL" id="JACEFI010000005">
    <property type="protein sequence ID" value="KAH0598433.1"/>
    <property type="molecule type" value="Genomic_DNA"/>
</dbReference>
<dbReference type="GO" id="GO:0016020">
    <property type="term" value="C:membrane"/>
    <property type="evidence" value="ECO:0007669"/>
    <property type="project" value="UniProtKB-SubCell"/>
</dbReference>
<evidence type="ECO:0000256" key="5">
    <source>
        <dbReference type="ARBA" id="ARBA00038359"/>
    </source>
</evidence>
<comment type="subcellular location">
    <subcellularLocation>
        <location evidence="1">Membrane</location>
        <topology evidence="1">Multi-pass membrane protein</topology>
    </subcellularLocation>
</comment>
<feature type="compositionally biased region" description="Basic residues" evidence="6">
    <location>
        <begin position="571"/>
        <end position="584"/>
    </location>
</feature>
<evidence type="ECO:0000256" key="3">
    <source>
        <dbReference type="ARBA" id="ARBA00022989"/>
    </source>
</evidence>
<feature type="transmembrane region" description="Helical" evidence="7">
    <location>
        <begin position="57"/>
        <end position="77"/>
    </location>
</feature>
<dbReference type="Pfam" id="PF20684">
    <property type="entry name" value="Fung_rhodopsin"/>
    <property type="match status" value="1"/>
</dbReference>
<feature type="compositionally biased region" description="Gly residues" evidence="6">
    <location>
        <begin position="548"/>
        <end position="567"/>
    </location>
</feature>
<gene>
    <name evidence="9" type="ORF">MHUMG1_03731</name>
</gene>
<accession>A0A9P8MDK4</accession>
<evidence type="ECO:0000256" key="4">
    <source>
        <dbReference type="ARBA" id="ARBA00023136"/>
    </source>
</evidence>
<organism evidence="9 10">
    <name type="scientific">Metarhizium humberi</name>
    <dbReference type="NCBI Taxonomy" id="2596975"/>
    <lineage>
        <taxon>Eukaryota</taxon>
        <taxon>Fungi</taxon>
        <taxon>Dikarya</taxon>
        <taxon>Ascomycota</taxon>
        <taxon>Pezizomycotina</taxon>
        <taxon>Sordariomycetes</taxon>
        <taxon>Hypocreomycetidae</taxon>
        <taxon>Hypocreales</taxon>
        <taxon>Clavicipitaceae</taxon>
        <taxon>Metarhizium</taxon>
    </lineage>
</organism>
<comment type="caution">
    <text evidence="9">The sequence shown here is derived from an EMBL/GenBank/DDBJ whole genome shotgun (WGS) entry which is preliminary data.</text>
</comment>
<feature type="transmembrane region" description="Helical" evidence="7">
    <location>
        <begin position="151"/>
        <end position="172"/>
    </location>
</feature>
<dbReference type="InterPro" id="IPR049326">
    <property type="entry name" value="Rhodopsin_dom_fungi"/>
</dbReference>
<evidence type="ECO:0000256" key="7">
    <source>
        <dbReference type="SAM" id="Phobius"/>
    </source>
</evidence>
<evidence type="ECO:0000256" key="2">
    <source>
        <dbReference type="ARBA" id="ARBA00022692"/>
    </source>
</evidence>
<reference evidence="9 10" key="1">
    <citation type="submission" date="2020-07" db="EMBL/GenBank/DDBJ databases">
        <title>Metarhizium humberi genome.</title>
        <authorList>
            <person name="Lysoe E."/>
        </authorList>
    </citation>
    <scope>NUCLEOTIDE SEQUENCE [LARGE SCALE GENOMIC DNA]</scope>
    <source>
        <strain evidence="9 10">ESALQ1638</strain>
    </source>
</reference>
<feature type="transmembrane region" description="Helical" evidence="7">
    <location>
        <begin position="235"/>
        <end position="258"/>
    </location>
</feature>
<keyword evidence="3 7" id="KW-1133">Transmembrane helix</keyword>
<evidence type="ECO:0000313" key="10">
    <source>
        <dbReference type="Proteomes" id="UP000764110"/>
    </source>
</evidence>
<keyword evidence="4 7" id="KW-0472">Membrane</keyword>
<sequence>MAPGDSSDPAAQAAAAAAFHRFTVELWTLYGIGVFATFLRTYARIRAVGARNLRADDYLVWVGVAFYTAQAALGYSIGNVAHGLANNGMSDAERVALSPSDPEYQSRVIGSKIQVAGWTTYSLLIGFLKLSVLAFYIRLTDGLGRPYKIRIIIGFILVIGTTVACILTNFLACRPFSKYWQINPDPGNACQAAVSRPIIWVSFAANVCTDIYLILIPLPMLWGSSLKTIKKIASTIVLGAGIFVLVCATLKSVFVLVVSLSPYLTDMYTAALSDRAISCLQDTVNGAQLAGSWGTREAFVAVITTNLPMLFPLFRVWLAPLFGSALRSSKKSYKSPTGLVTFGGGGGGGSSTPRNRPRTANPITANMTFSESEERIVGAIKMDVVGGARPSNAIVVSNQVEVTHSDRNSPMDGRYAQHTHEHWSLTAGTPFSGRHLPGLLRVPPRSFVRTSQAAAVGHAAVLRAPVRLPRQQTPVEPVHGHVEQLVAVAVVHDEVHFSPLARGRRDPRRHGGHVRHRRGIHKYPHGRAVHRLPLDSFARRGGRRWRRGTGGGGRLGLVRGGGGGSGLLGRRLGRGGRERRRRGRPAAGYHGEAGPVGSVTLRQQFLPPAALA</sequence>
<feature type="transmembrane region" description="Helical" evidence="7">
    <location>
        <begin position="118"/>
        <end position="139"/>
    </location>
</feature>
<comment type="similarity">
    <text evidence="5">Belongs to the SAT4 family.</text>
</comment>
<dbReference type="PANTHER" id="PTHR33048:SF105">
    <property type="match status" value="1"/>
</dbReference>
<evidence type="ECO:0000256" key="6">
    <source>
        <dbReference type="SAM" id="MobiDB-lite"/>
    </source>
</evidence>
<evidence type="ECO:0000259" key="8">
    <source>
        <dbReference type="Pfam" id="PF20684"/>
    </source>
</evidence>
<evidence type="ECO:0000313" key="9">
    <source>
        <dbReference type="EMBL" id="KAH0598433.1"/>
    </source>
</evidence>
<dbReference type="Proteomes" id="UP000764110">
    <property type="component" value="Unassembled WGS sequence"/>
</dbReference>
<feature type="transmembrane region" description="Helical" evidence="7">
    <location>
        <begin position="198"/>
        <end position="223"/>
    </location>
</feature>
<dbReference type="PANTHER" id="PTHR33048">
    <property type="entry name" value="PTH11-LIKE INTEGRAL MEMBRANE PROTEIN (AFU_ORTHOLOGUE AFUA_5G11245)"/>
    <property type="match status" value="1"/>
</dbReference>